<keyword evidence="5" id="KW-1185">Reference proteome</keyword>
<keyword evidence="1" id="KW-0732">Signal</keyword>
<dbReference type="PANTHER" id="PTHR30189:SF1">
    <property type="entry name" value="LPS-ASSEMBLY PROTEIN LPTD"/>
    <property type="match status" value="1"/>
</dbReference>
<comment type="caution">
    <text evidence="4">The sequence shown here is derived from an EMBL/GenBank/DDBJ whole genome shotgun (WGS) entry which is preliminary data.</text>
</comment>
<organism evidence="4 5">
    <name type="scientific">Pseudaquabacterium rugosum</name>
    <dbReference type="NCBI Taxonomy" id="2984194"/>
    <lineage>
        <taxon>Bacteria</taxon>
        <taxon>Pseudomonadati</taxon>
        <taxon>Pseudomonadota</taxon>
        <taxon>Betaproteobacteria</taxon>
        <taxon>Burkholderiales</taxon>
        <taxon>Sphaerotilaceae</taxon>
        <taxon>Pseudaquabacterium</taxon>
    </lineage>
</organism>
<feature type="region of interest" description="Disordered" evidence="2">
    <location>
        <begin position="62"/>
        <end position="84"/>
    </location>
</feature>
<dbReference type="RefSeq" id="WP_341374123.1">
    <property type="nucleotide sequence ID" value="NZ_JBBUTF010000008.1"/>
</dbReference>
<evidence type="ECO:0000256" key="1">
    <source>
        <dbReference type="HAMAP-Rule" id="MF_01411"/>
    </source>
</evidence>
<evidence type="ECO:0000313" key="5">
    <source>
        <dbReference type="Proteomes" id="UP001368500"/>
    </source>
</evidence>
<accession>A0ABU9BCL9</accession>
<comment type="similarity">
    <text evidence="1">Belongs to the LptD family.</text>
</comment>
<feature type="domain" description="LptD C-terminal" evidence="3">
    <location>
        <begin position="369"/>
        <end position="719"/>
    </location>
</feature>
<evidence type="ECO:0000259" key="3">
    <source>
        <dbReference type="Pfam" id="PF04453"/>
    </source>
</evidence>
<dbReference type="Proteomes" id="UP001368500">
    <property type="component" value="Unassembled WGS sequence"/>
</dbReference>
<keyword evidence="1" id="KW-0472">Membrane</keyword>
<evidence type="ECO:0000256" key="2">
    <source>
        <dbReference type="SAM" id="MobiDB-lite"/>
    </source>
</evidence>
<protein>
    <recommendedName>
        <fullName evidence="1">LPS-assembly protein LptD</fullName>
    </recommendedName>
</protein>
<dbReference type="EMBL" id="JBBUTF010000008">
    <property type="protein sequence ID" value="MEK8026338.1"/>
    <property type="molecule type" value="Genomic_DNA"/>
</dbReference>
<comment type="function">
    <text evidence="1">Together with LptE, is involved in the assembly of lipopolysaccharide (LPS) at the surface of the outer membrane.</text>
</comment>
<evidence type="ECO:0000313" key="4">
    <source>
        <dbReference type="EMBL" id="MEK8026338.1"/>
    </source>
</evidence>
<comment type="subunit">
    <text evidence="1">Component of the lipopolysaccharide transport and assembly complex. Interacts with LptE and LptA.</text>
</comment>
<comment type="subcellular location">
    <subcellularLocation>
        <location evidence="1">Cell outer membrane</location>
    </subcellularLocation>
</comment>
<sequence>MSSSAAQTAPERPPSDTRSTVAEARGRRLHPARATPVRQAVATLATLLGLATVAAPAGAATATTTTTDPATPASGGASADAAPAPTVAGPGLRLCSDPALAPAGTGDDRQRPLFLSAGQLTLRPDIAAQAAGGVDLRQGATRIRAEQLDYDAVRDTVQVQGPVELESPAARVRGQSLQMQVSRLQGHVLAPEFELTALGAGGSARRLDLQGREQLQVEGARYSSCPRGSGLQPDWLLRADSVSFDLAAQEGVARGAVLEFLGVPILGAPVLSFPLGDERKSGWLPPTLVPVNSRNGLTIGAPYYWNIAPDHDATLTPVFYSRLGLGLQGEARWLRPRDEGQFDGAWLPHDRVAGTDRHHERLRLDGTRDGGWRYTLDWLRASDDDYWKDFSGALDSRTPRLLNQSGRVEWQLPAAWGEGQAWAAVQRWQVLQTALAADRIDVPYERAPQLGMALAPALPMGLRLQAGGELDRFQRADGLAPDSSHPQGWRARASLALERRFGHSGAWLTPRLQTQLTRYELDADGSPALRHAQRIIPTASIEGGLAFDHQGRYFGLDQQVSLEPRLLYVHTPRVDQSGLPLFDTAERDFNLVSLFATNPYLGGDRVADAQMLTLGTTLRWVDVASGAETLRLGAAQRLRFADQRTTLSGEPLTQRFSDVLLEGATSLFKPWHQELTLQYSPDQNSIVRSVAQVRYQPGPYRTLSMGYSMTRAASEQLQAGWQWPVWRGSARPLGAADGCGGTVYAVGRINYSLREARATDALLGVEYDAGCWIGRVALRRQSTGSDQATTALMWQLEFTGLSRIGSSPLQTLKDNVPGYQLLREADESYR</sequence>
<dbReference type="HAMAP" id="MF_01411">
    <property type="entry name" value="LPS_assembly_LptD"/>
    <property type="match status" value="1"/>
</dbReference>
<dbReference type="PANTHER" id="PTHR30189">
    <property type="entry name" value="LPS-ASSEMBLY PROTEIN"/>
    <property type="match status" value="1"/>
</dbReference>
<reference evidence="4 5" key="1">
    <citation type="submission" date="2024-04" db="EMBL/GenBank/DDBJ databases">
        <title>Novel species of the genus Ideonella isolated from streams.</title>
        <authorList>
            <person name="Lu H."/>
        </authorList>
    </citation>
    <scope>NUCLEOTIDE SEQUENCE [LARGE SCALE GENOMIC DNA]</scope>
    <source>
        <strain evidence="4 5">BYS139W</strain>
    </source>
</reference>
<dbReference type="InterPro" id="IPR007543">
    <property type="entry name" value="LptD_C"/>
</dbReference>
<dbReference type="InterPro" id="IPR020889">
    <property type="entry name" value="LipoPS_assembly_LptD"/>
</dbReference>
<name>A0ABU9BCL9_9BURK</name>
<keyword evidence="1" id="KW-0998">Cell outer membrane</keyword>
<dbReference type="Pfam" id="PF04453">
    <property type="entry name" value="LptD"/>
    <property type="match status" value="1"/>
</dbReference>
<feature type="region of interest" description="Disordered" evidence="2">
    <location>
        <begin position="1"/>
        <end position="35"/>
    </location>
</feature>
<comment type="caution">
    <text evidence="1">Lacks conserved residue(s) required for the propagation of feature annotation.</text>
</comment>
<gene>
    <name evidence="1 4" type="primary">lptD</name>
    <name evidence="4" type="ORF">AACH11_10250</name>
</gene>
<dbReference type="InterPro" id="IPR050218">
    <property type="entry name" value="LptD"/>
</dbReference>
<proteinExistence type="inferred from homology"/>